<dbReference type="InterPro" id="IPR000914">
    <property type="entry name" value="SBP_5_dom"/>
</dbReference>
<dbReference type="Proteomes" id="UP001178148">
    <property type="component" value="Unassembled WGS sequence"/>
</dbReference>
<dbReference type="EMBL" id="JASXSV010000018">
    <property type="protein sequence ID" value="MDP0589688.1"/>
    <property type="molecule type" value="Genomic_DNA"/>
</dbReference>
<dbReference type="GO" id="GO:0015833">
    <property type="term" value="P:peptide transport"/>
    <property type="evidence" value="ECO:0007669"/>
    <property type="project" value="TreeGrafter"/>
</dbReference>
<dbReference type="Gene3D" id="3.10.105.10">
    <property type="entry name" value="Dipeptide-binding Protein, Domain 3"/>
    <property type="match status" value="1"/>
</dbReference>
<keyword evidence="2" id="KW-1133">Transmembrane helix</keyword>
<dbReference type="PANTHER" id="PTHR30290:SF64">
    <property type="entry name" value="ABC TRANSPORTER PERIPLASMIC BINDING PROTEIN"/>
    <property type="match status" value="1"/>
</dbReference>
<dbReference type="GO" id="GO:0042884">
    <property type="term" value="P:microcin transport"/>
    <property type="evidence" value="ECO:0007669"/>
    <property type="project" value="TreeGrafter"/>
</dbReference>
<evidence type="ECO:0000259" key="3">
    <source>
        <dbReference type="Pfam" id="PF00496"/>
    </source>
</evidence>
<organism evidence="4 5">
    <name type="scientific">Candidatus Endonucleibacter bathymodioli</name>
    <dbReference type="NCBI Taxonomy" id="539814"/>
    <lineage>
        <taxon>Bacteria</taxon>
        <taxon>Pseudomonadati</taxon>
        <taxon>Pseudomonadota</taxon>
        <taxon>Gammaproteobacteria</taxon>
        <taxon>Oceanospirillales</taxon>
        <taxon>Endozoicomonadaceae</taxon>
        <taxon>Candidatus Endonucleibacter</taxon>
    </lineage>
</organism>
<dbReference type="Pfam" id="PF00496">
    <property type="entry name" value="SBP_bac_5"/>
    <property type="match status" value="1"/>
</dbReference>
<evidence type="ECO:0000256" key="2">
    <source>
        <dbReference type="SAM" id="Phobius"/>
    </source>
</evidence>
<evidence type="ECO:0000313" key="5">
    <source>
        <dbReference type="Proteomes" id="UP001178148"/>
    </source>
</evidence>
<feature type="domain" description="Solute-binding protein family 5" evidence="3">
    <location>
        <begin position="41"/>
        <end position="449"/>
    </location>
</feature>
<accession>A0AA90NMT5</accession>
<dbReference type="InterPro" id="IPR030678">
    <property type="entry name" value="Peptide/Ni-bd"/>
</dbReference>
<dbReference type="GO" id="GO:0030288">
    <property type="term" value="C:outer membrane-bounded periplasmic space"/>
    <property type="evidence" value="ECO:0007669"/>
    <property type="project" value="TreeGrafter"/>
</dbReference>
<dbReference type="PIRSF" id="PIRSF002741">
    <property type="entry name" value="MppA"/>
    <property type="match status" value="1"/>
</dbReference>
<comment type="caution">
    <text evidence="4">The sequence shown here is derived from an EMBL/GenBank/DDBJ whole genome shotgun (WGS) entry which is preliminary data.</text>
</comment>
<dbReference type="GO" id="GO:0043190">
    <property type="term" value="C:ATP-binding cassette (ABC) transporter complex"/>
    <property type="evidence" value="ECO:0007669"/>
    <property type="project" value="InterPro"/>
</dbReference>
<evidence type="ECO:0000256" key="1">
    <source>
        <dbReference type="ARBA" id="ARBA00022729"/>
    </source>
</evidence>
<feature type="transmembrane region" description="Helical" evidence="2">
    <location>
        <begin position="562"/>
        <end position="578"/>
    </location>
</feature>
<keyword evidence="2" id="KW-0472">Membrane</keyword>
<gene>
    <name evidence="4" type="ORF">QS748_11075</name>
</gene>
<evidence type="ECO:0000313" key="4">
    <source>
        <dbReference type="EMBL" id="MDP0589688.1"/>
    </source>
</evidence>
<sequence>MASIGTFDSLNPYIQKGASAAGIQLIYDSLMVQSHDEPFSMYPLIAEAVSLADDNSSITFFLNKNARFHDGHAITAEDVHFSFNLLITKGSIFYSTYYDGVKTVDIINPLTVRFTFKTTRNQELPFIVSQLSILPKHFWEKKENDFEAANLNIPLGSGPYQILSVDAGKQITYKLVENYWARDLPVKKGHHNVNIRRYDYYKDNNIATEALKAGEYDFRQEPIAKNWATAYEYATKKSGRLKKETIKTIAPKGMQGFAFNTRKPFFSNVMTRKALIYAMDFEWLNQNLFYNGYNRSTSYFSNSDMEATGLPSKEELALLTPFKKLLPSKLFTQAYTLPVSDGSGNIRNQLNSALNLLRQEGWQLKNGILKNSNQQPFEFELLLMSPAMERASLLFKKNLQKIGISVNIRTVDVSQYIHRTRALDFDMTTTLIPQSSSPGNEQLEFWGSQYASVPGSKNLMGIRSAVVDNLIEHIIKAPSREQLTTAVKALDRTLLWGNYIIPHWYLPGVRVVYSKDLKHPESNPLYVFDFETWWVDSTSDTSLYHKSTVSSINGSHSKKHDIIAIAILFGLLFLAYVWRTKAWRKKS</sequence>
<name>A0AA90NMT5_9GAMM</name>
<dbReference type="AlphaFoldDB" id="A0AA90NMT5"/>
<proteinExistence type="predicted"/>
<keyword evidence="1" id="KW-0732">Signal</keyword>
<keyword evidence="2" id="KW-0812">Transmembrane</keyword>
<reference evidence="4 5" key="1">
    <citation type="journal article" date="2023" name="bioRxiv">
        <title>An intranuclear bacterial parasite of deep-sea mussels expresses apoptosis inhibitors acquired from its host.</title>
        <authorList>
            <person name="Gonzalez Porras M.A."/>
            <person name="Assie A."/>
            <person name="Tietjen M."/>
            <person name="Violette M."/>
            <person name="Kleiner M."/>
            <person name="Gruber-Vodicka H."/>
            <person name="Dubilier N."/>
            <person name="Leisch N."/>
        </authorList>
    </citation>
    <scope>NUCLEOTIDE SEQUENCE [LARGE SCALE GENOMIC DNA]</scope>
    <source>
        <strain evidence="4">IAP13</strain>
    </source>
</reference>
<dbReference type="PANTHER" id="PTHR30290">
    <property type="entry name" value="PERIPLASMIC BINDING COMPONENT OF ABC TRANSPORTER"/>
    <property type="match status" value="1"/>
</dbReference>
<dbReference type="SUPFAM" id="SSF53850">
    <property type="entry name" value="Periplasmic binding protein-like II"/>
    <property type="match status" value="1"/>
</dbReference>
<keyword evidence="5" id="KW-1185">Reference proteome</keyword>
<dbReference type="Gene3D" id="3.40.190.10">
    <property type="entry name" value="Periplasmic binding protein-like II"/>
    <property type="match status" value="1"/>
</dbReference>
<protein>
    <submittedName>
        <fullName evidence="4">Extracellular solute-binding protein</fullName>
    </submittedName>
</protein>
<dbReference type="GO" id="GO:1904680">
    <property type="term" value="F:peptide transmembrane transporter activity"/>
    <property type="evidence" value="ECO:0007669"/>
    <property type="project" value="TreeGrafter"/>
</dbReference>
<dbReference type="CDD" id="cd08497">
    <property type="entry name" value="MbnE-like"/>
    <property type="match status" value="1"/>
</dbReference>
<dbReference type="InterPro" id="IPR039424">
    <property type="entry name" value="SBP_5"/>
</dbReference>